<evidence type="ECO:0000313" key="15">
    <source>
        <dbReference type="Proteomes" id="UP000018439"/>
    </source>
</evidence>
<protein>
    <submittedName>
        <fullName evidence="14">Cytochrome c nitrate reductase, small subunit</fullName>
    </submittedName>
</protein>
<dbReference type="STRING" id="679937.Bcop_1089"/>
<dbReference type="Proteomes" id="UP000018439">
    <property type="component" value="Chromosome"/>
</dbReference>
<evidence type="ECO:0000259" key="13">
    <source>
        <dbReference type="Pfam" id="PF03264"/>
    </source>
</evidence>
<keyword evidence="3" id="KW-0813">Transport</keyword>
<dbReference type="GO" id="GO:0009055">
    <property type="term" value="F:electron transfer activity"/>
    <property type="evidence" value="ECO:0007669"/>
    <property type="project" value="TreeGrafter"/>
</dbReference>
<keyword evidence="9 12" id="KW-1133">Transmembrane helix</keyword>
<comment type="similarity">
    <text evidence="2">Belongs to the NapC/NirT/NrfH family.</text>
</comment>
<dbReference type="InterPro" id="IPR017571">
    <property type="entry name" value="NrfH"/>
</dbReference>
<dbReference type="eggNOG" id="COG3005">
    <property type="taxonomic scope" value="Bacteria"/>
</dbReference>
<keyword evidence="7" id="KW-0479">Metal-binding</keyword>
<dbReference type="GO" id="GO:0022900">
    <property type="term" value="P:electron transport chain"/>
    <property type="evidence" value="ECO:0007669"/>
    <property type="project" value="InterPro"/>
</dbReference>
<dbReference type="NCBIfam" id="TIGR03153">
    <property type="entry name" value="cytochr_NrfH"/>
    <property type="match status" value="1"/>
</dbReference>
<feature type="domain" description="NapC/NirT cytochrome c N-terminal" evidence="13">
    <location>
        <begin position="17"/>
        <end position="163"/>
    </location>
</feature>
<dbReference type="Gene3D" id="1.10.3820.10">
    <property type="entry name" value="Di-heme elbow motif domain"/>
    <property type="match status" value="1"/>
</dbReference>
<keyword evidence="11 12" id="KW-0472">Membrane</keyword>
<gene>
    <name evidence="14" type="ORF">Bcop_1089</name>
</gene>
<dbReference type="OrthoDB" id="9782159at2"/>
<evidence type="ECO:0000256" key="5">
    <source>
        <dbReference type="ARBA" id="ARBA00022617"/>
    </source>
</evidence>
<keyword evidence="4" id="KW-1003">Cell membrane</keyword>
<keyword evidence="6 12" id="KW-0812">Transmembrane</keyword>
<evidence type="ECO:0000256" key="10">
    <source>
        <dbReference type="ARBA" id="ARBA00023004"/>
    </source>
</evidence>
<keyword evidence="5" id="KW-0349">Heme</keyword>
<evidence type="ECO:0000256" key="8">
    <source>
        <dbReference type="ARBA" id="ARBA00022982"/>
    </source>
</evidence>
<proteinExistence type="inferred from homology"/>
<dbReference type="GO" id="GO:0009061">
    <property type="term" value="P:anaerobic respiration"/>
    <property type="evidence" value="ECO:0007669"/>
    <property type="project" value="TreeGrafter"/>
</dbReference>
<dbReference type="GO" id="GO:0046872">
    <property type="term" value="F:metal ion binding"/>
    <property type="evidence" value="ECO:0007669"/>
    <property type="project" value="UniProtKB-KW"/>
</dbReference>
<accession>F3ZTR5</accession>
<feature type="transmembrane region" description="Helical" evidence="12">
    <location>
        <begin position="12"/>
        <end position="32"/>
    </location>
</feature>
<keyword evidence="10" id="KW-0408">Iron</keyword>
<evidence type="ECO:0000256" key="4">
    <source>
        <dbReference type="ARBA" id="ARBA00022475"/>
    </source>
</evidence>
<dbReference type="InterPro" id="IPR005126">
    <property type="entry name" value="NapC/NirT_cyt_c_N"/>
</dbReference>
<keyword evidence="15" id="KW-1185">Reference proteome</keyword>
<organism evidence="14 15">
    <name type="scientific">Bacteroides coprosuis DSM 18011</name>
    <dbReference type="NCBI Taxonomy" id="679937"/>
    <lineage>
        <taxon>Bacteria</taxon>
        <taxon>Pseudomonadati</taxon>
        <taxon>Bacteroidota</taxon>
        <taxon>Bacteroidia</taxon>
        <taxon>Bacteroidales</taxon>
        <taxon>Bacteroidaceae</taxon>
        <taxon>Bacteroides</taxon>
    </lineage>
</organism>
<dbReference type="InterPro" id="IPR036280">
    <property type="entry name" value="Multihaem_cyt_sf"/>
</dbReference>
<dbReference type="SUPFAM" id="SSF48695">
    <property type="entry name" value="Multiheme cytochromes"/>
    <property type="match status" value="1"/>
</dbReference>
<dbReference type="AlphaFoldDB" id="F3ZTR5"/>
<dbReference type="EMBL" id="CM001167">
    <property type="protein sequence ID" value="EGJ71296.1"/>
    <property type="molecule type" value="Genomic_DNA"/>
</dbReference>
<sequence length="194" mass="22169">MKSFLRHIPVQFIVPLFIVAGLIFGLGGYTLYMSRAHSYLSDDPEACINCHIMTPYYQSWDHSSHGRWATCNDCHVPHNNIANKYFFKAKDGLYHAAVFTLKAEPQTLRPRNESYGVIMQNCIRCHTQLNQDFVKTGMITYADVRKGEGKACWDCHRDVPHTQISNLASSPNAIVPLPESPVPDWLKRTMKKEK</sequence>
<keyword evidence="8" id="KW-0249">Electron transport</keyword>
<evidence type="ECO:0000313" key="14">
    <source>
        <dbReference type="EMBL" id="EGJ71296.1"/>
    </source>
</evidence>
<dbReference type="HOGENOM" id="CLU_096753_0_0_10"/>
<dbReference type="PANTHER" id="PTHR30333">
    <property type="entry name" value="CYTOCHROME C-TYPE PROTEIN"/>
    <property type="match status" value="1"/>
</dbReference>
<comment type="subcellular location">
    <subcellularLocation>
        <location evidence="1">Cell membrane</location>
    </subcellularLocation>
</comment>
<evidence type="ECO:0000256" key="9">
    <source>
        <dbReference type="ARBA" id="ARBA00022989"/>
    </source>
</evidence>
<evidence type="ECO:0000256" key="3">
    <source>
        <dbReference type="ARBA" id="ARBA00022448"/>
    </source>
</evidence>
<reference evidence="14 15" key="1">
    <citation type="journal article" date="2011" name="Stand. Genomic Sci.">
        <title>Non-contiguous finished genome sequence of Bacteroides coprosuis type strain (PC139).</title>
        <authorList>
            <person name="Land M."/>
            <person name="Held B."/>
            <person name="Gronow S."/>
            <person name="Abt B."/>
            <person name="Lucas S."/>
            <person name="Del Rio T.G."/>
            <person name="Nolan M."/>
            <person name="Tice H."/>
            <person name="Cheng J.F."/>
            <person name="Pitluck S."/>
            <person name="Liolios K."/>
            <person name="Pagani I."/>
            <person name="Ivanova N."/>
            <person name="Mavromatis K."/>
            <person name="Mikhailova N."/>
            <person name="Pati A."/>
            <person name="Tapia R."/>
            <person name="Han C."/>
            <person name="Goodwin L."/>
            <person name="Chen A."/>
            <person name="Palaniappan K."/>
            <person name="Hauser L."/>
            <person name="Brambilla E.M."/>
            <person name="Rohde M."/>
            <person name="Goker M."/>
            <person name="Detter J.C."/>
            <person name="Woyke T."/>
            <person name="Bristow J."/>
            <person name="Eisen J.A."/>
            <person name="Markowitz V."/>
            <person name="Hugenholtz P."/>
            <person name="Kyrpides N.C."/>
            <person name="Klenk H.P."/>
            <person name="Lapidus A."/>
        </authorList>
    </citation>
    <scope>NUCLEOTIDE SEQUENCE</scope>
    <source>
        <strain evidence="14 15">DSM 18011</strain>
    </source>
</reference>
<dbReference type="Pfam" id="PF03264">
    <property type="entry name" value="Cytochrom_NNT"/>
    <property type="match status" value="1"/>
</dbReference>
<evidence type="ECO:0000256" key="2">
    <source>
        <dbReference type="ARBA" id="ARBA00007395"/>
    </source>
</evidence>
<name>F3ZTR5_9BACE</name>
<dbReference type="GO" id="GO:0005886">
    <property type="term" value="C:plasma membrane"/>
    <property type="evidence" value="ECO:0007669"/>
    <property type="project" value="UniProtKB-SubCell"/>
</dbReference>
<dbReference type="InterPro" id="IPR038266">
    <property type="entry name" value="NapC/NirT_cytc_sf"/>
</dbReference>
<dbReference type="InterPro" id="IPR051174">
    <property type="entry name" value="Cytochrome_c-type_ET"/>
</dbReference>
<evidence type="ECO:0000256" key="7">
    <source>
        <dbReference type="ARBA" id="ARBA00022723"/>
    </source>
</evidence>
<evidence type="ECO:0000256" key="1">
    <source>
        <dbReference type="ARBA" id="ARBA00004236"/>
    </source>
</evidence>
<evidence type="ECO:0000256" key="6">
    <source>
        <dbReference type="ARBA" id="ARBA00022692"/>
    </source>
</evidence>
<dbReference type="PANTHER" id="PTHR30333:SF1">
    <property type="entry name" value="CYTOCHROME C-TYPE PROTEIN NAPC"/>
    <property type="match status" value="1"/>
</dbReference>
<evidence type="ECO:0000256" key="11">
    <source>
        <dbReference type="ARBA" id="ARBA00023136"/>
    </source>
</evidence>
<evidence type="ECO:0000256" key="12">
    <source>
        <dbReference type="SAM" id="Phobius"/>
    </source>
</evidence>